<name>A0AAJ6AYD0_9HYPH</name>
<protein>
    <submittedName>
        <fullName evidence="4">SH3 domain-containing protein</fullName>
    </submittedName>
</protein>
<evidence type="ECO:0000313" key="4">
    <source>
        <dbReference type="EMBL" id="WEK02797.1"/>
    </source>
</evidence>
<accession>A0AAJ6AYD0</accession>
<dbReference type="EMBL" id="CP119312">
    <property type="protein sequence ID" value="WEK02797.1"/>
    <property type="molecule type" value="Genomic_DNA"/>
</dbReference>
<dbReference type="Pfam" id="PF08239">
    <property type="entry name" value="SH3_3"/>
    <property type="match status" value="1"/>
</dbReference>
<proteinExistence type="predicted"/>
<sequence length="136" mass="14309">MAKKKQNSNWAGWVILGVIGFGIYQFAMVDRPATGGSASPAARSAPPASPASASAPLSAPRFVNVASLNVRHTPDTAGPLIMTLPRGTALRVIDRQNGWLLVDLNPSLEGWVSEQLTTTQAPQKRLVPPAALTGSR</sequence>
<feature type="region of interest" description="Disordered" evidence="1">
    <location>
        <begin position="33"/>
        <end position="56"/>
    </location>
</feature>
<dbReference type="SMART" id="SM00287">
    <property type="entry name" value="SH3b"/>
    <property type="match status" value="1"/>
</dbReference>
<dbReference type="PROSITE" id="PS51781">
    <property type="entry name" value="SH3B"/>
    <property type="match status" value="1"/>
</dbReference>
<keyword evidence="2" id="KW-0812">Transmembrane</keyword>
<reference evidence="4" key="1">
    <citation type="submission" date="2023-03" db="EMBL/GenBank/DDBJ databases">
        <title>Andean soil-derived lignocellulolytic bacterial consortium as a source of novel taxa and putative plastic-active enzymes.</title>
        <authorList>
            <person name="Diaz-Garcia L."/>
            <person name="Chuvochina M."/>
            <person name="Feuerriegel G."/>
            <person name="Bunk B."/>
            <person name="Sproer C."/>
            <person name="Streit W.R."/>
            <person name="Rodriguez L.M."/>
            <person name="Overmann J."/>
            <person name="Jimenez D.J."/>
        </authorList>
    </citation>
    <scope>NUCLEOTIDE SEQUENCE</scope>
    <source>
        <strain evidence="4">MAG 4196</strain>
    </source>
</reference>
<organism evidence="4 5">
    <name type="scientific">Candidatus Devosia phytovorans</name>
    <dbReference type="NCBI Taxonomy" id="3121372"/>
    <lineage>
        <taxon>Bacteria</taxon>
        <taxon>Pseudomonadati</taxon>
        <taxon>Pseudomonadota</taxon>
        <taxon>Alphaproteobacteria</taxon>
        <taxon>Hyphomicrobiales</taxon>
        <taxon>Devosiaceae</taxon>
        <taxon>Devosia</taxon>
    </lineage>
</organism>
<keyword evidence="2" id="KW-1133">Transmembrane helix</keyword>
<feature type="compositionally biased region" description="Low complexity" evidence="1">
    <location>
        <begin position="37"/>
        <end position="56"/>
    </location>
</feature>
<evidence type="ECO:0000256" key="2">
    <source>
        <dbReference type="SAM" id="Phobius"/>
    </source>
</evidence>
<evidence type="ECO:0000256" key="1">
    <source>
        <dbReference type="SAM" id="MobiDB-lite"/>
    </source>
</evidence>
<feature type="transmembrane region" description="Helical" evidence="2">
    <location>
        <begin position="12"/>
        <end position="29"/>
    </location>
</feature>
<feature type="domain" description="SH3b" evidence="3">
    <location>
        <begin position="58"/>
        <end position="120"/>
    </location>
</feature>
<evidence type="ECO:0000259" key="3">
    <source>
        <dbReference type="PROSITE" id="PS51781"/>
    </source>
</evidence>
<dbReference type="InterPro" id="IPR003646">
    <property type="entry name" value="SH3-like_bac-type"/>
</dbReference>
<dbReference type="Proteomes" id="UP001217476">
    <property type="component" value="Chromosome"/>
</dbReference>
<dbReference type="Gene3D" id="2.30.30.40">
    <property type="entry name" value="SH3 Domains"/>
    <property type="match status" value="1"/>
</dbReference>
<dbReference type="AlphaFoldDB" id="A0AAJ6AYD0"/>
<evidence type="ECO:0000313" key="5">
    <source>
        <dbReference type="Proteomes" id="UP001217476"/>
    </source>
</evidence>
<gene>
    <name evidence="4" type="ORF">P0Y65_11310</name>
</gene>
<keyword evidence="2" id="KW-0472">Membrane</keyword>